<keyword evidence="3" id="KW-1185">Reference proteome</keyword>
<dbReference type="AlphaFoldDB" id="V7BS89"/>
<dbReference type="Proteomes" id="UP000000226">
    <property type="component" value="Chromosome 5"/>
</dbReference>
<dbReference type="OrthoDB" id="1444586at2759"/>
<dbReference type="EMBL" id="CM002292">
    <property type="protein sequence ID" value="ESW20824.1"/>
    <property type="molecule type" value="Genomic_DNA"/>
</dbReference>
<dbReference type="OMA" id="DTECEKH"/>
<evidence type="ECO:0000313" key="3">
    <source>
        <dbReference type="Proteomes" id="UP000000226"/>
    </source>
</evidence>
<protein>
    <submittedName>
        <fullName evidence="2">Uncharacterized protein</fullName>
    </submittedName>
</protein>
<accession>V7BS89</accession>
<organism evidence="2 3">
    <name type="scientific">Phaseolus vulgaris</name>
    <name type="common">Kidney bean</name>
    <name type="synonym">French bean</name>
    <dbReference type="NCBI Taxonomy" id="3885"/>
    <lineage>
        <taxon>Eukaryota</taxon>
        <taxon>Viridiplantae</taxon>
        <taxon>Streptophyta</taxon>
        <taxon>Embryophyta</taxon>
        <taxon>Tracheophyta</taxon>
        <taxon>Spermatophyta</taxon>
        <taxon>Magnoliopsida</taxon>
        <taxon>eudicotyledons</taxon>
        <taxon>Gunneridae</taxon>
        <taxon>Pentapetalae</taxon>
        <taxon>rosids</taxon>
        <taxon>fabids</taxon>
        <taxon>Fabales</taxon>
        <taxon>Fabaceae</taxon>
        <taxon>Papilionoideae</taxon>
        <taxon>50 kb inversion clade</taxon>
        <taxon>NPAAA clade</taxon>
        <taxon>indigoferoid/millettioid clade</taxon>
        <taxon>Phaseoleae</taxon>
        <taxon>Phaseolus</taxon>
    </lineage>
</organism>
<name>V7BS89_PHAVU</name>
<evidence type="ECO:0000313" key="2">
    <source>
        <dbReference type="EMBL" id="ESW20824.1"/>
    </source>
</evidence>
<sequence>MLYTKMETSRKSSLMLAFLLAFFIISSDMIMNSEAARHAIGRCNSDTECEKHCPKKCGSCSCVRRICFCEKLSLTNNTPSF</sequence>
<evidence type="ECO:0000256" key="1">
    <source>
        <dbReference type="SAM" id="SignalP"/>
    </source>
</evidence>
<dbReference type="Gramene" id="ESW20824">
    <property type="protein sequence ID" value="ESW20824"/>
    <property type="gene ID" value="PHAVU_005G017600g"/>
</dbReference>
<feature type="signal peptide" evidence="1">
    <location>
        <begin position="1"/>
        <end position="35"/>
    </location>
</feature>
<feature type="chain" id="PRO_5004754684" evidence="1">
    <location>
        <begin position="36"/>
        <end position="81"/>
    </location>
</feature>
<proteinExistence type="predicted"/>
<gene>
    <name evidence="2" type="ORF">PHAVU_005G017600g</name>
</gene>
<keyword evidence="1" id="KW-0732">Signal</keyword>
<reference evidence="3" key="1">
    <citation type="journal article" date="2014" name="Nat. Genet.">
        <title>A reference genome for common bean and genome-wide analysis of dual domestications.</title>
        <authorList>
            <person name="Schmutz J."/>
            <person name="McClean P.E."/>
            <person name="Mamidi S."/>
            <person name="Wu G.A."/>
            <person name="Cannon S.B."/>
            <person name="Grimwood J."/>
            <person name="Jenkins J."/>
            <person name="Shu S."/>
            <person name="Song Q."/>
            <person name="Chavarro C."/>
            <person name="Torres-Torres M."/>
            <person name="Geffroy V."/>
            <person name="Moghaddam S.M."/>
            <person name="Gao D."/>
            <person name="Abernathy B."/>
            <person name="Barry K."/>
            <person name="Blair M."/>
            <person name="Brick M.A."/>
            <person name="Chovatia M."/>
            <person name="Gepts P."/>
            <person name="Goodstein D.M."/>
            <person name="Gonzales M."/>
            <person name="Hellsten U."/>
            <person name="Hyten D.L."/>
            <person name="Jia G."/>
            <person name="Kelly J.D."/>
            <person name="Kudrna D."/>
            <person name="Lee R."/>
            <person name="Richard M.M."/>
            <person name="Miklas P.N."/>
            <person name="Osorno J.M."/>
            <person name="Rodrigues J."/>
            <person name="Thareau V."/>
            <person name="Urrea C.A."/>
            <person name="Wang M."/>
            <person name="Yu Y."/>
            <person name="Zhang M."/>
            <person name="Wing R.A."/>
            <person name="Cregan P.B."/>
            <person name="Rokhsar D.S."/>
            <person name="Jackson S.A."/>
        </authorList>
    </citation>
    <scope>NUCLEOTIDE SEQUENCE [LARGE SCALE GENOMIC DNA]</scope>
    <source>
        <strain evidence="3">cv. G19833</strain>
    </source>
</reference>